<evidence type="ECO:0000313" key="4">
    <source>
        <dbReference type="Proteomes" id="UP000248021"/>
    </source>
</evidence>
<dbReference type="InterPro" id="IPR001753">
    <property type="entry name" value="Enoyl-CoA_hydra/iso"/>
</dbReference>
<dbReference type="CDD" id="cd06558">
    <property type="entry name" value="crotonase-like"/>
    <property type="match status" value="1"/>
</dbReference>
<dbReference type="AlphaFoldDB" id="A0A2V3UF09"/>
<dbReference type="Pfam" id="PF00378">
    <property type="entry name" value="ECH_1"/>
    <property type="match status" value="1"/>
</dbReference>
<dbReference type="PANTHER" id="PTHR43802:SF1">
    <property type="entry name" value="IP11341P-RELATED"/>
    <property type="match status" value="1"/>
</dbReference>
<dbReference type="EMBL" id="QJJK01000002">
    <property type="protein sequence ID" value="PXW63597.1"/>
    <property type="molecule type" value="Genomic_DNA"/>
</dbReference>
<dbReference type="SUPFAM" id="SSF52096">
    <property type="entry name" value="ClpP/crotonase"/>
    <property type="match status" value="1"/>
</dbReference>
<evidence type="ECO:0000313" key="3">
    <source>
        <dbReference type="EMBL" id="PXW63597.1"/>
    </source>
</evidence>
<accession>A0A2V3UF09</accession>
<comment type="similarity">
    <text evidence="1 2">Belongs to the enoyl-CoA hydratase/isomerase family.</text>
</comment>
<evidence type="ECO:0000256" key="2">
    <source>
        <dbReference type="RuleBase" id="RU003707"/>
    </source>
</evidence>
<dbReference type="PROSITE" id="PS00166">
    <property type="entry name" value="ENOYL_COA_HYDRATASE"/>
    <property type="match status" value="1"/>
</dbReference>
<proteinExistence type="inferred from homology"/>
<gene>
    <name evidence="3" type="ORF">C7450_102515</name>
</gene>
<dbReference type="PANTHER" id="PTHR43802">
    <property type="entry name" value="ENOYL-COA HYDRATASE"/>
    <property type="match status" value="1"/>
</dbReference>
<protein>
    <submittedName>
        <fullName evidence="3">Enoyl-CoA hydratase/enoyl-CoA hydratase</fullName>
    </submittedName>
</protein>
<dbReference type="InterPro" id="IPR029045">
    <property type="entry name" value="ClpP/crotonase-like_dom_sf"/>
</dbReference>
<dbReference type="RefSeq" id="WP_110373722.1">
    <property type="nucleotide sequence ID" value="NZ_JAHBRY010000002.1"/>
</dbReference>
<organism evidence="3 4">
    <name type="scientific">Chelatococcus asaccharovorans</name>
    <dbReference type="NCBI Taxonomy" id="28210"/>
    <lineage>
        <taxon>Bacteria</taxon>
        <taxon>Pseudomonadati</taxon>
        <taxon>Pseudomonadota</taxon>
        <taxon>Alphaproteobacteria</taxon>
        <taxon>Hyphomicrobiales</taxon>
        <taxon>Chelatococcaceae</taxon>
        <taxon>Chelatococcus</taxon>
    </lineage>
</organism>
<dbReference type="Proteomes" id="UP000248021">
    <property type="component" value="Unassembled WGS sequence"/>
</dbReference>
<dbReference type="Gene3D" id="3.90.226.10">
    <property type="entry name" value="2-enoyl-CoA Hydratase, Chain A, domain 1"/>
    <property type="match status" value="1"/>
</dbReference>
<sequence length="271" mass="29620">MSDTRPIYYERKDGIGYVVLNRPDKLNAISEPMKAMLVEAFAEADRDKETCVTVLRGEGRSFCAGHDISGDDEDNHEENAINWHEHLAGSVRSEMAPFEAAKPVIASVQGHALGGGCQLAMFCDLVIAADTAKFGEPEVRLGYAGPAFIMPWIAGFRRAREFIYFGDHITAEVAHAYGIVNKVVPADTLSAATHAYAKRLSLVGPEVLMRTKLALKRGLEAAGFRNAINAGHDIVAALYATETQVGREFNSMVERDGFKAALGWRSNQFKT</sequence>
<reference evidence="3 4" key="1">
    <citation type="submission" date="2018-05" db="EMBL/GenBank/DDBJ databases">
        <title>Genomic Encyclopedia of Type Strains, Phase IV (KMG-IV): sequencing the most valuable type-strain genomes for metagenomic binning, comparative biology and taxonomic classification.</title>
        <authorList>
            <person name="Goeker M."/>
        </authorList>
    </citation>
    <scope>NUCLEOTIDE SEQUENCE [LARGE SCALE GENOMIC DNA]</scope>
    <source>
        <strain evidence="3 4">DSM 6462</strain>
    </source>
</reference>
<dbReference type="InterPro" id="IPR018376">
    <property type="entry name" value="Enoyl-CoA_hyd/isom_CS"/>
</dbReference>
<name>A0A2V3UF09_9HYPH</name>
<keyword evidence="4" id="KW-1185">Reference proteome</keyword>
<evidence type="ECO:0000256" key="1">
    <source>
        <dbReference type="ARBA" id="ARBA00005254"/>
    </source>
</evidence>
<dbReference type="OrthoDB" id="9795613at2"/>
<dbReference type="GO" id="GO:0003824">
    <property type="term" value="F:catalytic activity"/>
    <property type="evidence" value="ECO:0007669"/>
    <property type="project" value="InterPro"/>
</dbReference>
<comment type="caution">
    <text evidence="3">The sequence shown here is derived from an EMBL/GenBank/DDBJ whole genome shotgun (WGS) entry which is preliminary data.</text>
</comment>